<evidence type="ECO:0000313" key="2">
    <source>
        <dbReference type="EMBL" id="MBD2623999.1"/>
    </source>
</evidence>
<evidence type="ECO:0000256" key="1">
    <source>
        <dbReference type="SAM" id="SignalP"/>
    </source>
</evidence>
<dbReference type="RefSeq" id="WP_190723072.1">
    <property type="nucleotide sequence ID" value="NZ_JACJSW010000203.1"/>
</dbReference>
<gene>
    <name evidence="2" type="ORF">H6G48_20975</name>
</gene>
<comment type="caution">
    <text evidence="2">The sequence shown here is derived from an EMBL/GenBank/DDBJ whole genome shotgun (WGS) entry which is preliminary data.</text>
</comment>
<keyword evidence="1" id="KW-0732">Signal</keyword>
<dbReference type="InterPro" id="IPR006311">
    <property type="entry name" value="TAT_signal"/>
</dbReference>
<organism evidence="2 3">
    <name type="scientific">Microcystis flos-aquae FACHB-1344</name>
    <dbReference type="NCBI Taxonomy" id="2692899"/>
    <lineage>
        <taxon>Bacteria</taxon>
        <taxon>Bacillati</taxon>
        <taxon>Cyanobacteriota</taxon>
        <taxon>Cyanophyceae</taxon>
        <taxon>Oscillatoriophycideae</taxon>
        <taxon>Chroococcales</taxon>
        <taxon>Microcystaceae</taxon>
        <taxon>Microcystis</taxon>
    </lineage>
</organism>
<reference evidence="2 3" key="1">
    <citation type="journal article" date="2020" name="ISME J.">
        <title>Comparative genomics reveals insights into cyanobacterial evolution and habitat adaptation.</title>
        <authorList>
            <person name="Chen M.Y."/>
            <person name="Teng W.K."/>
            <person name="Zhao L."/>
            <person name="Hu C.X."/>
            <person name="Zhou Y.K."/>
            <person name="Han B.P."/>
            <person name="Song L.R."/>
            <person name="Shu W.S."/>
        </authorList>
    </citation>
    <scope>NUCLEOTIDE SEQUENCE [LARGE SCALE GENOMIC DNA]</scope>
    <source>
        <strain evidence="2 3">FACHB-1344</strain>
    </source>
</reference>
<accession>A0ABR8HWU5</accession>
<feature type="signal peptide" evidence="1">
    <location>
        <begin position="1"/>
        <end position="28"/>
    </location>
</feature>
<keyword evidence="3" id="KW-1185">Reference proteome</keyword>
<dbReference type="Proteomes" id="UP000636187">
    <property type="component" value="Unassembled WGS sequence"/>
</dbReference>
<dbReference type="EMBL" id="JACJSW010000203">
    <property type="protein sequence ID" value="MBD2623999.1"/>
    <property type="molecule type" value="Genomic_DNA"/>
</dbReference>
<protein>
    <submittedName>
        <fullName evidence="2">PEP-CTERM sorting domain-containing protein</fullName>
    </submittedName>
</protein>
<dbReference type="PROSITE" id="PS51318">
    <property type="entry name" value="TAT"/>
    <property type="match status" value="1"/>
</dbReference>
<dbReference type="NCBIfam" id="TIGR02595">
    <property type="entry name" value="PEP_CTERM"/>
    <property type="match status" value="1"/>
</dbReference>
<feature type="chain" id="PRO_5045795076" evidence="1">
    <location>
        <begin position="29"/>
        <end position="235"/>
    </location>
</feature>
<evidence type="ECO:0000313" key="3">
    <source>
        <dbReference type="Proteomes" id="UP000636187"/>
    </source>
</evidence>
<name>A0ABR8HWU5_9CHRO</name>
<sequence>MITNISRRVTTGALAIAGSVAAFGFANTAPVQAQAADCPLPLGQLFSGFKSAPCLVGDKLFTFLASSPTSGPINNGVLLIDQILSPTIDRHTFNYRPSPALTQSGGTFVIDYTVEILDPAKMFKDFSIGYDATGAGNSGIFTEKMVWSDSINGSALIGTSTATTALGASGDMVPVPSGITKLFVRDTYRVDSPTGSINSITNDFTQMPKVKVPEPSAILGILAVAGVGAFARRKS</sequence>
<dbReference type="InterPro" id="IPR013424">
    <property type="entry name" value="Ice-binding_C"/>
</dbReference>
<proteinExistence type="predicted"/>